<feature type="domain" description="TIR" evidence="10">
    <location>
        <begin position="274"/>
        <end position="462"/>
    </location>
</feature>
<evidence type="ECO:0000256" key="2">
    <source>
        <dbReference type="ARBA" id="ARBA00022729"/>
    </source>
</evidence>
<dbReference type="GO" id="GO:0016787">
    <property type="term" value="F:hydrolase activity"/>
    <property type="evidence" value="ECO:0007669"/>
    <property type="project" value="UniProtKB-KW"/>
</dbReference>
<evidence type="ECO:0000256" key="7">
    <source>
        <dbReference type="ARBA" id="ARBA00023180"/>
    </source>
</evidence>
<dbReference type="PRINTS" id="PR01537">
    <property type="entry name" value="INTRLKN1R1F"/>
</dbReference>
<gene>
    <name evidence="12" type="ORF">P4O66_008047</name>
</gene>
<dbReference type="InterPro" id="IPR003599">
    <property type="entry name" value="Ig_sub"/>
</dbReference>
<evidence type="ECO:0000256" key="3">
    <source>
        <dbReference type="ARBA" id="ARBA00022737"/>
    </source>
</evidence>
<evidence type="ECO:0000256" key="5">
    <source>
        <dbReference type="ARBA" id="ARBA00023027"/>
    </source>
</evidence>
<dbReference type="SMART" id="SM00409">
    <property type="entry name" value="IG"/>
    <property type="match status" value="1"/>
</dbReference>
<keyword evidence="3" id="KW-0677">Repeat</keyword>
<dbReference type="SUPFAM" id="SSF52200">
    <property type="entry name" value="Toll/Interleukin receptor TIR domain"/>
    <property type="match status" value="1"/>
</dbReference>
<keyword evidence="7" id="KW-0325">Glycoprotein</keyword>
<sequence>GHHGYLEKQFSISVANRTCPLVSSNIHKIYWKKGLNLPINCTFDHMKRMLQLDQHYKVSWQKGCTPLNKNNHVLRLNRLSESDSGNYTCLANFTQAGHVYTAARTFQVFVTVPGPVPQSPIVVKPKHETRIVKVGLRYDLNCRVFIQTEDVSETFVYWLVNYSHTEEFPELSELHSWCEQEGSASYCQCNLSLDVHTEFLHVPFTCVALNSKGKDNGTVILLPASEGELYGGLALLTSFIILALGLLIFHLFKVDLVLSYRNCSPCLQRQNDGKLYDAYVSYPHGNDENTSSVTNFALRILPKVLEDDLGYRLFISGRDELPGAAVHDVIAEKVGKSRRLIIILSSQAFKRPTDSTTTGLSHVPAEHLSLSNDARTIYPDLSDLNGMKALNWGPYECWVGVYDALIKGHLQVILIQLEGEVDVSLLPESLRYISHTQGILRWKQDYSTKPNGKFWKQLRYRMPPVRKAKLAAIV</sequence>
<dbReference type="EMBL" id="JAROKS010000013">
    <property type="protein sequence ID" value="KAK1797684.1"/>
    <property type="molecule type" value="Genomic_DNA"/>
</dbReference>
<feature type="non-terminal residue" evidence="12">
    <location>
        <position position="474"/>
    </location>
</feature>
<evidence type="ECO:0000313" key="13">
    <source>
        <dbReference type="Proteomes" id="UP001239994"/>
    </source>
</evidence>
<dbReference type="InterPro" id="IPR035897">
    <property type="entry name" value="Toll_tir_struct_dom_sf"/>
</dbReference>
<dbReference type="Gene3D" id="2.60.40.10">
    <property type="entry name" value="Immunoglobulins"/>
    <property type="match status" value="2"/>
</dbReference>
<dbReference type="Pfam" id="PF01582">
    <property type="entry name" value="TIR"/>
    <property type="match status" value="1"/>
</dbReference>
<keyword evidence="8" id="KW-0393">Immunoglobulin domain</keyword>
<keyword evidence="9" id="KW-0472">Membrane</keyword>
<dbReference type="PROSITE" id="PS50104">
    <property type="entry name" value="TIR"/>
    <property type="match status" value="1"/>
</dbReference>
<feature type="domain" description="Ig-like" evidence="11">
    <location>
        <begin position="20"/>
        <end position="105"/>
    </location>
</feature>
<dbReference type="SUPFAM" id="SSF48726">
    <property type="entry name" value="Immunoglobulin"/>
    <property type="match status" value="1"/>
</dbReference>
<keyword evidence="2" id="KW-0732">Signal</keyword>
<keyword evidence="5" id="KW-0520">NAD</keyword>
<evidence type="ECO:0000256" key="8">
    <source>
        <dbReference type="ARBA" id="ARBA00023319"/>
    </source>
</evidence>
<dbReference type="AlphaFoldDB" id="A0AAD8ZDZ4"/>
<reference evidence="12" key="1">
    <citation type="submission" date="2023-03" db="EMBL/GenBank/DDBJ databases">
        <title>Electrophorus voltai genome.</title>
        <authorList>
            <person name="Bian C."/>
        </authorList>
    </citation>
    <scope>NUCLEOTIDE SEQUENCE</scope>
    <source>
        <strain evidence="12">CB-2022</strain>
        <tissue evidence="12">Muscle</tissue>
    </source>
</reference>
<evidence type="ECO:0000256" key="6">
    <source>
        <dbReference type="ARBA" id="ARBA00023157"/>
    </source>
</evidence>
<keyword evidence="9" id="KW-0812">Transmembrane</keyword>
<dbReference type="GO" id="GO:0004908">
    <property type="term" value="F:interleukin-1 receptor activity"/>
    <property type="evidence" value="ECO:0007669"/>
    <property type="project" value="InterPro"/>
</dbReference>
<dbReference type="PRINTS" id="PR01536">
    <property type="entry name" value="INTRLKN1R12F"/>
</dbReference>
<evidence type="ECO:0000256" key="9">
    <source>
        <dbReference type="SAM" id="Phobius"/>
    </source>
</evidence>
<comment type="similarity">
    <text evidence="1">Belongs to the interleukin-1 receptor family.</text>
</comment>
<protein>
    <submittedName>
        <fullName evidence="12">Uncharacterized protein</fullName>
    </submittedName>
</protein>
<keyword evidence="6" id="KW-1015">Disulfide bond</keyword>
<accession>A0AAD8ZDZ4</accession>
<organism evidence="12 13">
    <name type="scientific">Electrophorus voltai</name>
    <dbReference type="NCBI Taxonomy" id="2609070"/>
    <lineage>
        <taxon>Eukaryota</taxon>
        <taxon>Metazoa</taxon>
        <taxon>Chordata</taxon>
        <taxon>Craniata</taxon>
        <taxon>Vertebrata</taxon>
        <taxon>Euteleostomi</taxon>
        <taxon>Actinopterygii</taxon>
        <taxon>Neopterygii</taxon>
        <taxon>Teleostei</taxon>
        <taxon>Ostariophysi</taxon>
        <taxon>Gymnotiformes</taxon>
        <taxon>Gymnotoidei</taxon>
        <taxon>Gymnotidae</taxon>
        <taxon>Electrophorus</taxon>
    </lineage>
</organism>
<dbReference type="PANTHER" id="PTHR11890:SF26">
    <property type="entry name" value="INTERLEUKIN-1 RECEPTOR TYPE 1"/>
    <property type="match status" value="1"/>
</dbReference>
<name>A0AAD8ZDZ4_9TELE</name>
<dbReference type="PROSITE" id="PS50835">
    <property type="entry name" value="IG_LIKE"/>
    <property type="match status" value="1"/>
</dbReference>
<dbReference type="InterPro" id="IPR013783">
    <property type="entry name" value="Ig-like_fold"/>
</dbReference>
<keyword evidence="9" id="KW-1133">Transmembrane helix</keyword>
<dbReference type="InterPro" id="IPR007110">
    <property type="entry name" value="Ig-like_dom"/>
</dbReference>
<dbReference type="InterPro" id="IPR036179">
    <property type="entry name" value="Ig-like_dom_sf"/>
</dbReference>
<comment type="caution">
    <text evidence="12">The sequence shown here is derived from an EMBL/GenBank/DDBJ whole genome shotgun (WGS) entry which is preliminary data.</text>
</comment>
<dbReference type="InterPro" id="IPR015621">
    <property type="entry name" value="IL-1_rcpt_fam"/>
</dbReference>
<evidence type="ECO:0000259" key="10">
    <source>
        <dbReference type="PROSITE" id="PS50104"/>
    </source>
</evidence>
<evidence type="ECO:0000256" key="4">
    <source>
        <dbReference type="ARBA" id="ARBA00022801"/>
    </source>
</evidence>
<dbReference type="Proteomes" id="UP001239994">
    <property type="component" value="Unassembled WGS sequence"/>
</dbReference>
<dbReference type="SMART" id="SM00255">
    <property type="entry name" value="TIR"/>
    <property type="match status" value="1"/>
</dbReference>
<dbReference type="Gene3D" id="3.40.50.10140">
    <property type="entry name" value="Toll/interleukin-1 receptor homology (TIR) domain"/>
    <property type="match status" value="1"/>
</dbReference>
<dbReference type="PANTHER" id="PTHR11890">
    <property type="entry name" value="INTERLEUKIN-1 RECEPTOR FAMILY MEMBER"/>
    <property type="match status" value="1"/>
</dbReference>
<dbReference type="Pfam" id="PF13895">
    <property type="entry name" value="Ig_2"/>
    <property type="match status" value="1"/>
</dbReference>
<proteinExistence type="inferred from homology"/>
<keyword evidence="13" id="KW-1185">Reference proteome</keyword>
<evidence type="ECO:0000256" key="1">
    <source>
        <dbReference type="ARBA" id="ARBA00009752"/>
    </source>
</evidence>
<dbReference type="InterPro" id="IPR000157">
    <property type="entry name" value="TIR_dom"/>
</dbReference>
<keyword evidence="4" id="KW-0378">Hydrolase</keyword>
<dbReference type="InterPro" id="IPR004074">
    <property type="entry name" value="IL-1_rcpt_I/II-typ"/>
</dbReference>
<evidence type="ECO:0000313" key="12">
    <source>
        <dbReference type="EMBL" id="KAK1797684.1"/>
    </source>
</evidence>
<feature type="transmembrane region" description="Helical" evidence="9">
    <location>
        <begin position="229"/>
        <end position="252"/>
    </location>
</feature>
<evidence type="ECO:0000259" key="11">
    <source>
        <dbReference type="PROSITE" id="PS50835"/>
    </source>
</evidence>